<accession>A0AAN7Z499</accession>
<proteinExistence type="predicted"/>
<name>A0AAN7Z499_9PEZI</name>
<keyword evidence="1" id="KW-0472">Membrane</keyword>
<organism evidence="2 3">
    <name type="scientific">Xylaria bambusicola</name>
    <dbReference type="NCBI Taxonomy" id="326684"/>
    <lineage>
        <taxon>Eukaryota</taxon>
        <taxon>Fungi</taxon>
        <taxon>Dikarya</taxon>
        <taxon>Ascomycota</taxon>
        <taxon>Pezizomycotina</taxon>
        <taxon>Sordariomycetes</taxon>
        <taxon>Xylariomycetidae</taxon>
        <taxon>Xylariales</taxon>
        <taxon>Xylariaceae</taxon>
        <taxon>Xylaria</taxon>
    </lineage>
</organism>
<dbReference type="Proteomes" id="UP001305414">
    <property type="component" value="Unassembled WGS sequence"/>
</dbReference>
<dbReference type="AlphaFoldDB" id="A0AAN7Z499"/>
<reference evidence="2 3" key="1">
    <citation type="submission" date="2023-10" db="EMBL/GenBank/DDBJ databases">
        <title>Draft genome sequence of Xylaria bambusicola isolate GMP-LS, the root and basal stem rot pathogen of sugarcane in Indonesia.</title>
        <authorList>
            <person name="Selvaraj P."/>
            <person name="Muralishankar V."/>
            <person name="Muruganantham S."/>
            <person name="Sp S."/>
            <person name="Haryani S."/>
            <person name="Lau K.J.X."/>
            <person name="Naqvi N.I."/>
        </authorList>
    </citation>
    <scope>NUCLEOTIDE SEQUENCE [LARGE SCALE GENOMIC DNA]</scope>
    <source>
        <strain evidence="2">GMP-LS</strain>
    </source>
</reference>
<keyword evidence="1" id="KW-1133">Transmembrane helix</keyword>
<dbReference type="EMBL" id="JAWHQM010000009">
    <property type="protein sequence ID" value="KAK5628567.1"/>
    <property type="molecule type" value="Genomic_DNA"/>
</dbReference>
<evidence type="ECO:0000313" key="2">
    <source>
        <dbReference type="EMBL" id="KAK5628567.1"/>
    </source>
</evidence>
<comment type="caution">
    <text evidence="2">The sequence shown here is derived from an EMBL/GenBank/DDBJ whole genome shotgun (WGS) entry which is preliminary data.</text>
</comment>
<sequence length="114" mass="12716">MTGGFPSRERLGLCIFNTVGWDVRQDLDIRNLIQFAVAYIVSDSVGNADDLVCNINLITLFSKPIRYSSTGMRHRINAIVFLLVVVVVSLAIEPLFAFVVQFILDSGLFTLAHR</sequence>
<evidence type="ECO:0000313" key="3">
    <source>
        <dbReference type="Proteomes" id="UP001305414"/>
    </source>
</evidence>
<keyword evidence="3" id="KW-1185">Reference proteome</keyword>
<keyword evidence="1" id="KW-0812">Transmembrane</keyword>
<gene>
    <name evidence="2" type="ORF">RRF57_004282</name>
</gene>
<feature type="transmembrane region" description="Helical" evidence="1">
    <location>
        <begin position="76"/>
        <end position="104"/>
    </location>
</feature>
<protein>
    <submittedName>
        <fullName evidence="2">Uncharacterized protein</fullName>
    </submittedName>
</protein>
<evidence type="ECO:0000256" key="1">
    <source>
        <dbReference type="SAM" id="Phobius"/>
    </source>
</evidence>